<evidence type="ECO:0000313" key="3">
    <source>
        <dbReference type="Proteomes" id="UP000030649"/>
    </source>
</evidence>
<dbReference type="Proteomes" id="UP000030649">
    <property type="component" value="Unassembled WGS sequence"/>
</dbReference>
<dbReference type="Pfam" id="PF19128">
    <property type="entry name" value="DUF5811"/>
    <property type="match status" value="1"/>
</dbReference>
<dbReference type="InterPro" id="IPR043835">
    <property type="entry name" value="DUF5811"/>
</dbReference>
<protein>
    <submittedName>
        <fullName evidence="2">Uncharacterized protein</fullName>
    </submittedName>
</protein>
<proteinExistence type="predicted"/>
<organism evidence="2 3">
    <name type="scientific">Haloquadratum walsbyi J07HQW1</name>
    <dbReference type="NCBI Taxonomy" id="1238424"/>
    <lineage>
        <taxon>Archaea</taxon>
        <taxon>Methanobacteriati</taxon>
        <taxon>Methanobacteriota</taxon>
        <taxon>Stenosarchaea group</taxon>
        <taxon>Halobacteria</taxon>
        <taxon>Halobacteriales</taxon>
        <taxon>Haloferacaceae</taxon>
        <taxon>Haloquadratum</taxon>
    </lineage>
</organism>
<sequence>MRRLSLVETPVCVFRFSRNKNVIYYTLIGNGYIWRRLYESALHTFANTSMNGNNPYAGAPGVVDAGQPTDFDISMSQVRTLRRAVAGIVAQTEMYLPEGYAVGSELSYGTDGPQATVAVQPPAGRPVSAGFTPDEDDLESGLTDEDRDEVARGLAASAAFQVMNTVGDDITPTAR</sequence>
<dbReference type="EMBL" id="KE356560">
    <property type="protein sequence ID" value="ERG93377.1"/>
    <property type="molecule type" value="Genomic_DNA"/>
</dbReference>
<name>U1PIC3_9EURY</name>
<evidence type="ECO:0000256" key="1">
    <source>
        <dbReference type="SAM" id="MobiDB-lite"/>
    </source>
</evidence>
<evidence type="ECO:0000313" key="2">
    <source>
        <dbReference type="EMBL" id="ERG93377.1"/>
    </source>
</evidence>
<gene>
    <name evidence="2" type="ORF">J07HQW1_03438</name>
</gene>
<feature type="region of interest" description="Disordered" evidence="1">
    <location>
        <begin position="121"/>
        <end position="144"/>
    </location>
</feature>
<dbReference type="AlphaFoldDB" id="U1PIC3"/>
<feature type="compositionally biased region" description="Acidic residues" evidence="1">
    <location>
        <begin position="133"/>
        <end position="144"/>
    </location>
</feature>
<accession>U1PIC3</accession>
<reference evidence="2 3" key="1">
    <citation type="journal article" date="2013" name="PLoS ONE">
        <title>Assembly-driven community genomics of a hypersaline microbial ecosystem.</title>
        <authorList>
            <person name="Podell S."/>
            <person name="Ugalde J.A."/>
            <person name="Narasingarao P."/>
            <person name="Banfield J.F."/>
            <person name="Heidelberg K.B."/>
            <person name="Allen E.E."/>
        </authorList>
    </citation>
    <scope>NUCLEOTIDE SEQUENCE [LARGE SCALE GENOMIC DNA]</scope>
    <source>
        <strain evidence="3">J07HQW1</strain>
    </source>
</reference>
<dbReference type="HOGENOM" id="CLU_130786_0_0_2"/>